<gene>
    <name evidence="2" type="ORF">RRG08_049158</name>
</gene>
<keyword evidence="3" id="KW-1185">Reference proteome</keyword>
<dbReference type="Proteomes" id="UP001283361">
    <property type="component" value="Unassembled WGS sequence"/>
</dbReference>
<evidence type="ECO:0000313" key="2">
    <source>
        <dbReference type="EMBL" id="KAK3792459.1"/>
    </source>
</evidence>
<proteinExistence type="predicted"/>
<dbReference type="EMBL" id="JAWDGP010001372">
    <property type="protein sequence ID" value="KAK3792459.1"/>
    <property type="molecule type" value="Genomic_DNA"/>
</dbReference>
<protein>
    <submittedName>
        <fullName evidence="2">Uncharacterized protein</fullName>
    </submittedName>
</protein>
<organism evidence="2 3">
    <name type="scientific">Elysia crispata</name>
    <name type="common">lettuce slug</name>
    <dbReference type="NCBI Taxonomy" id="231223"/>
    <lineage>
        <taxon>Eukaryota</taxon>
        <taxon>Metazoa</taxon>
        <taxon>Spiralia</taxon>
        <taxon>Lophotrochozoa</taxon>
        <taxon>Mollusca</taxon>
        <taxon>Gastropoda</taxon>
        <taxon>Heterobranchia</taxon>
        <taxon>Euthyneura</taxon>
        <taxon>Panpulmonata</taxon>
        <taxon>Sacoglossa</taxon>
        <taxon>Placobranchoidea</taxon>
        <taxon>Plakobranchidae</taxon>
        <taxon>Elysia</taxon>
    </lineage>
</organism>
<dbReference type="AlphaFoldDB" id="A0AAE1AR58"/>
<feature type="region of interest" description="Disordered" evidence="1">
    <location>
        <begin position="1"/>
        <end position="26"/>
    </location>
</feature>
<name>A0AAE1AR58_9GAST</name>
<evidence type="ECO:0000313" key="3">
    <source>
        <dbReference type="Proteomes" id="UP001283361"/>
    </source>
</evidence>
<sequence>MSSTSRSIQRPPLAASSRYEPPTTDTQLNTLKKIEAPLAREADNGADGCDSVQLALQDASHLPRKSRANAEVRGGESFNLRWALQSLASQLGRADHSHTYTVKNRRRTKRSPRTIDRYKEGVLSIRRMVEFMMMSH</sequence>
<reference evidence="2" key="1">
    <citation type="journal article" date="2023" name="G3 (Bethesda)">
        <title>A reference genome for the long-term kleptoplast-retaining sea slug Elysia crispata morphotype clarki.</title>
        <authorList>
            <person name="Eastman K.E."/>
            <person name="Pendleton A.L."/>
            <person name="Shaikh M.A."/>
            <person name="Suttiyut T."/>
            <person name="Ogas R."/>
            <person name="Tomko P."/>
            <person name="Gavelis G."/>
            <person name="Widhalm J.R."/>
            <person name="Wisecaver J.H."/>
        </authorList>
    </citation>
    <scope>NUCLEOTIDE SEQUENCE</scope>
    <source>
        <strain evidence="2">ECLA1</strain>
    </source>
</reference>
<evidence type="ECO:0000256" key="1">
    <source>
        <dbReference type="SAM" id="MobiDB-lite"/>
    </source>
</evidence>
<comment type="caution">
    <text evidence="2">The sequence shown here is derived from an EMBL/GenBank/DDBJ whole genome shotgun (WGS) entry which is preliminary data.</text>
</comment>
<accession>A0AAE1AR58</accession>